<feature type="transmembrane region" description="Helical" evidence="1">
    <location>
        <begin position="94"/>
        <end position="116"/>
    </location>
</feature>
<reference evidence="2" key="1">
    <citation type="journal article" date="2020" name="Stud. Mycol.">
        <title>101 Dothideomycetes genomes: a test case for predicting lifestyles and emergence of pathogens.</title>
        <authorList>
            <person name="Haridas S."/>
            <person name="Albert R."/>
            <person name="Binder M."/>
            <person name="Bloem J."/>
            <person name="Labutti K."/>
            <person name="Salamov A."/>
            <person name="Andreopoulos B."/>
            <person name="Baker S."/>
            <person name="Barry K."/>
            <person name="Bills G."/>
            <person name="Bluhm B."/>
            <person name="Cannon C."/>
            <person name="Castanera R."/>
            <person name="Culley D."/>
            <person name="Daum C."/>
            <person name="Ezra D."/>
            <person name="Gonzalez J."/>
            <person name="Henrissat B."/>
            <person name="Kuo A."/>
            <person name="Liang C."/>
            <person name="Lipzen A."/>
            <person name="Lutzoni F."/>
            <person name="Magnuson J."/>
            <person name="Mondo S."/>
            <person name="Nolan M."/>
            <person name="Ohm R."/>
            <person name="Pangilinan J."/>
            <person name="Park H.-J."/>
            <person name="Ramirez L."/>
            <person name="Alfaro M."/>
            <person name="Sun H."/>
            <person name="Tritt A."/>
            <person name="Yoshinaga Y."/>
            <person name="Zwiers L.-H."/>
            <person name="Turgeon B."/>
            <person name="Goodwin S."/>
            <person name="Spatafora J."/>
            <person name="Crous P."/>
            <person name="Grigoriev I."/>
        </authorList>
    </citation>
    <scope>NUCLEOTIDE SEQUENCE</scope>
    <source>
        <strain evidence="2">CBS 279.74</strain>
    </source>
</reference>
<keyword evidence="3" id="KW-1185">Reference proteome</keyword>
<keyword evidence="1" id="KW-0472">Membrane</keyword>
<evidence type="ECO:0008006" key="4">
    <source>
        <dbReference type="Google" id="ProtNLM"/>
    </source>
</evidence>
<dbReference type="EMBL" id="MU005764">
    <property type="protein sequence ID" value="KAF2715658.1"/>
    <property type="molecule type" value="Genomic_DNA"/>
</dbReference>
<evidence type="ECO:0000313" key="3">
    <source>
        <dbReference type="Proteomes" id="UP000799428"/>
    </source>
</evidence>
<dbReference type="AlphaFoldDB" id="A0A6G1KS49"/>
<evidence type="ECO:0000313" key="2">
    <source>
        <dbReference type="EMBL" id="KAF2715658.1"/>
    </source>
</evidence>
<proteinExistence type="predicted"/>
<feature type="transmembrane region" description="Helical" evidence="1">
    <location>
        <begin position="12"/>
        <end position="39"/>
    </location>
</feature>
<keyword evidence="1" id="KW-1133">Transmembrane helix</keyword>
<accession>A0A6G1KS49</accession>
<name>A0A6G1KS49_9PLEO</name>
<feature type="transmembrane region" description="Helical" evidence="1">
    <location>
        <begin position="64"/>
        <end position="87"/>
    </location>
</feature>
<dbReference type="OrthoDB" id="3890746at2759"/>
<protein>
    <recommendedName>
        <fullName evidence="4">MARVEL domain-containing protein</fullName>
    </recommendedName>
</protein>
<organism evidence="2 3">
    <name type="scientific">Pleomassaria siparia CBS 279.74</name>
    <dbReference type="NCBI Taxonomy" id="1314801"/>
    <lineage>
        <taxon>Eukaryota</taxon>
        <taxon>Fungi</taxon>
        <taxon>Dikarya</taxon>
        <taxon>Ascomycota</taxon>
        <taxon>Pezizomycotina</taxon>
        <taxon>Dothideomycetes</taxon>
        <taxon>Pleosporomycetidae</taxon>
        <taxon>Pleosporales</taxon>
        <taxon>Pleomassariaceae</taxon>
        <taxon>Pleomassaria</taxon>
    </lineage>
</organism>
<sequence length="211" mass="23369">MPIKINPAPLHLAQAVIVGLCAAMSIAILGTSAHTLSIFNKEQRFNPWWLPLWPQHFDVHGTQWLLSTSIIVLVLSSVFLVFAFVPAKPTLRAFLSLGTLIPSTLLSLVSIIYAHLLNYNSPSMDTIQTWTCKYKNSNSLAQDIPLPDELGNNDFGAICRESQFAIWGTLVVFLMLMVGVGLTFVAWGADKWAARQERKEVEKEMGSLQAS</sequence>
<keyword evidence="1" id="KW-0812">Transmembrane</keyword>
<evidence type="ECO:0000256" key="1">
    <source>
        <dbReference type="SAM" id="Phobius"/>
    </source>
</evidence>
<dbReference type="Proteomes" id="UP000799428">
    <property type="component" value="Unassembled WGS sequence"/>
</dbReference>
<gene>
    <name evidence="2" type="ORF">K504DRAFT_31457</name>
</gene>
<feature type="transmembrane region" description="Helical" evidence="1">
    <location>
        <begin position="164"/>
        <end position="189"/>
    </location>
</feature>